<organism evidence="1 2">
    <name type="scientific">Roseivivax halotolerans</name>
    <dbReference type="NCBI Taxonomy" id="93684"/>
    <lineage>
        <taxon>Bacteria</taxon>
        <taxon>Pseudomonadati</taxon>
        <taxon>Pseudomonadota</taxon>
        <taxon>Alphaproteobacteria</taxon>
        <taxon>Rhodobacterales</taxon>
        <taxon>Roseobacteraceae</taxon>
        <taxon>Roseivivax</taxon>
    </lineage>
</organism>
<evidence type="ECO:0000313" key="2">
    <source>
        <dbReference type="Proteomes" id="UP000243106"/>
    </source>
</evidence>
<dbReference type="EMBL" id="FOXV01000027">
    <property type="protein sequence ID" value="SFQ70093.1"/>
    <property type="molecule type" value="Genomic_DNA"/>
</dbReference>
<keyword evidence="2" id="KW-1185">Reference proteome</keyword>
<reference evidence="2" key="1">
    <citation type="submission" date="2016-10" db="EMBL/GenBank/DDBJ databases">
        <authorList>
            <person name="Varghese N."/>
            <person name="Submissions S."/>
        </authorList>
    </citation>
    <scope>NUCLEOTIDE SEQUENCE [LARGE SCALE GENOMIC DNA]</scope>
    <source>
        <strain evidence="2">JCM 10271</strain>
    </source>
</reference>
<gene>
    <name evidence="1" type="ORF">SAMN05421853_1272</name>
</gene>
<accession>A0A1I6AN35</accession>
<sequence length="266" mass="29580">MAYEIETLRQRPADFLQVSPVTVAGDGGLPEVCEIGHEDGFALFGMTKGGDEFTAYEAHQIEEVVRVALLAHRAFGYAVRWHDAECLTTRPVTDFADISEDMAAALHDFVYDELDEADHANLELRGETFEAHPLSAVRDAFCDYSDYNGAGTSRDPHLSVEAVTPCVIEGYEITERTRFRVRYQVHAGRDLAVPGTYWINNVTTLEGCQRAYIEAREQSGLGGSQFGSGELFDEMGQHLAHISYNGRLWPPVAWHSDLKPLAEAPR</sequence>
<protein>
    <submittedName>
        <fullName evidence="1">Uncharacterized protein</fullName>
    </submittedName>
</protein>
<dbReference type="Proteomes" id="UP000243106">
    <property type="component" value="Unassembled WGS sequence"/>
</dbReference>
<proteinExistence type="predicted"/>
<dbReference type="AlphaFoldDB" id="A0A1I6AN35"/>
<dbReference type="RefSeq" id="WP_093016048.1">
    <property type="nucleotide sequence ID" value="NZ_FOXV01000027.1"/>
</dbReference>
<name>A0A1I6AN35_9RHOB</name>
<evidence type="ECO:0000313" key="1">
    <source>
        <dbReference type="EMBL" id="SFQ70093.1"/>
    </source>
</evidence>